<gene>
    <name evidence="3" type="ORF">JCM19232_1634</name>
</gene>
<reference evidence="3 4" key="2">
    <citation type="submission" date="2015-01" db="EMBL/GenBank/DDBJ databases">
        <authorList>
            <consortium name="NBRP consortium"/>
            <person name="Sawabe T."/>
            <person name="Meirelles P."/>
            <person name="Feng G."/>
            <person name="Sayaka M."/>
            <person name="Hattori M."/>
            <person name="Ohkuma M."/>
        </authorList>
    </citation>
    <scope>NUCLEOTIDE SEQUENCE [LARGE SCALE GENOMIC DNA]</scope>
    <source>
        <strain evidence="3 4">JCM19232</strain>
    </source>
</reference>
<comment type="caution">
    <text evidence="3">The sequence shown here is derived from an EMBL/GenBank/DDBJ whole genome shotgun (WGS) entry which is preliminary data.</text>
</comment>
<dbReference type="InterPro" id="IPR021253">
    <property type="entry name" value="ZrgA-like"/>
</dbReference>
<accession>A0A0B8PD27</accession>
<dbReference type="EMBL" id="BBSA01000006">
    <property type="protein sequence ID" value="GAM62477.1"/>
    <property type="molecule type" value="Genomic_DNA"/>
</dbReference>
<feature type="chain" id="PRO_5002139875" evidence="2">
    <location>
        <begin position="26"/>
        <end position="261"/>
    </location>
</feature>
<dbReference type="AlphaFoldDB" id="A0A0B8PD27"/>
<evidence type="ECO:0000256" key="1">
    <source>
        <dbReference type="SAM" id="MobiDB-lite"/>
    </source>
</evidence>
<evidence type="ECO:0000256" key="2">
    <source>
        <dbReference type="SAM" id="SignalP"/>
    </source>
</evidence>
<feature type="signal peptide" evidence="2">
    <location>
        <begin position="1"/>
        <end position="25"/>
    </location>
</feature>
<keyword evidence="2" id="KW-0732">Signal</keyword>
<proteinExistence type="predicted"/>
<reference evidence="3 4" key="1">
    <citation type="submission" date="2015-01" db="EMBL/GenBank/DDBJ databases">
        <title>Vibrio sp. C5 JCM 19232 whole genome shotgun sequence.</title>
        <authorList>
            <person name="Sawabe T."/>
            <person name="Meirelles P."/>
            <person name="Feng G."/>
            <person name="Sayaka M."/>
            <person name="Hattori M."/>
            <person name="Ohkuma M."/>
        </authorList>
    </citation>
    <scope>NUCLEOTIDE SEQUENCE [LARGE SCALE GENOMIC DNA]</scope>
    <source>
        <strain evidence="3 4">JCM19232</strain>
    </source>
</reference>
<dbReference type="Proteomes" id="UP000031670">
    <property type="component" value="Unassembled WGS sequence"/>
</dbReference>
<evidence type="ECO:0000313" key="3">
    <source>
        <dbReference type="EMBL" id="GAM62477.1"/>
    </source>
</evidence>
<protein>
    <submittedName>
        <fullName evidence="3">Zinc ABC transporter</fullName>
    </submittedName>
</protein>
<feature type="region of interest" description="Disordered" evidence="1">
    <location>
        <begin position="111"/>
        <end position="203"/>
    </location>
</feature>
<feature type="compositionally biased region" description="Basic and acidic residues" evidence="1">
    <location>
        <begin position="112"/>
        <end position="203"/>
    </location>
</feature>
<dbReference type="Pfam" id="PF10986">
    <property type="entry name" value="ZrgA"/>
    <property type="match status" value="1"/>
</dbReference>
<organism evidence="3 4">
    <name type="scientific">Vibrio ishigakensis</name>
    <dbReference type="NCBI Taxonomy" id="1481914"/>
    <lineage>
        <taxon>Bacteria</taxon>
        <taxon>Pseudomonadati</taxon>
        <taxon>Pseudomonadota</taxon>
        <taxon>Gammaproteobacteria</taxon>
        <taxon>Vibrionales</taxon>
        <taxon>Vibrionaceae</taxon>
        <taxon>Vibrio</taxon>
    </lineage>
</organism>
<sequence length="261" mass="29311">MIKAVKPLFTISALALAVTSVSAHAEENFRQHGAHVHGSVEFNIAQDGQDLLVEIIAPGADVVGFEHAPKTDEQKQQLESAIATLNKADSILTFTQAAGCELQSAEISHTLGQDDHDDHGHDHDKHDHHDDHKGHDHDKHDHHDDHKGHDHDKHDHHDDHKGHDHDKHDHHDDHKGHDHDEHDHHDDHAGHDHHDHDHGEGGHGEFDIAYQFQCKDVSKLSQIDTAWFDLFPSTERVNVNLLTDNAQVATELVKNNTVIKL</sequence>
<evidence type="ECO:0000313" key="4">
    <source>
        <dbReference type="Proteomes" id="UP000031670"/>
    </source>
</evidence>
<name>A0A0B8PD27_9VIBR</name>